<keyword evidence="2 3" id="KW-0378">Hydrolase</keyword>
<comment type="caution">
    <text evidence="5">The sequence shown here is derived from an EMBL/GenBank/DDBJ whole genome shotgun (WGS) entry which is preliminary data.</text>
</comment>
<proteinExistence type="inferred from homology"/>
<dbReference type="PROSITE" id="PS00122">
    <property type="entry name" value="CARBOXYLESTERASE_B_1"/>
    <property type="match status" value="1"/>
</dbReference>
<dbReference type="InterPro" id="IPR019819">
    <property type="entry name" value="Carboxylesterase_B_CS"/>
</dbReference>
<evidence type="ECO:0000256" key="2">
    <source>
        <dbReference type="ARBA" id="ARBA00022801"/>
    </source>
</evidence>
<feature type="domain" description="Carboxylesterase type B" evidence="4">
    <location>
        <begin position="22"/>
        <end position="481"/>
    </location>
</feature>
<organism evidence="5 6">
    <name type="scientific">Duganella margarita</name>
    <dbReference type="NCBI Taxonomy" id="2692170"/>
    <lineage>
        <taxon>Bacteria</taxon>
        <taxon>Pseudomonadati</taxon>
        <taxon>Pseudomonadota</taxon>
        <taxon>Betaproteobacteria</taxon>
        <taxon>Burkholderiales</taxon>
        <taxon>Oxalobacteraceae</taxon>
        <taxon>Telluria group</taxon>
        <taxon>Duganella</taxon>
    </lineage>
</organism>
<evidence type="ECO:0000259" key="4">
    <source>
        <dbReference type="Pfam" id="PF00135"/>
    </source>
</evidence>
<dbReference type="PROSITE" id="PS00941">
    <property type="entry name" value="CARBOXYLESTERASE_B_2"/>
    <property type="match status" value="1"/>
</dbReference>
<gene>
    <name evidence="5" type="ORF">GTP56_09365</name>
</gene>
<evidence type="ECO:0000313" key="5">
    <source>
        <dbReference type="EMBL" id="MYM72404.1"/>
    </source>
</evidence>
<keyword evidence="3" id="KW-0732">Signal</keyword>
<dbReference type="InterPro" id="IPR029058">
    <property type="entry name" value="AB_hydrolase_fold"/>
</dbReference>
<evidence type="ECO:0000256" key="1">
    <source>
        <dbReference type="ARBA" id="ARBA00005964"/>
    </source>
</evidence>
<feature type="signal peptide" evidence="3">
    <location>
        <begin position="1"/>
        <end position="20"/>
    </location>
</feature>
<dbReference type="AlphaFoldDB" id="A0A7X4H1A2"/>
<feature type="chain" id="PRO_5031600536" description="Carboxylic ester hydrolase" evidence="3">
    <location>
        <begin position="21"/>
        <end position="503"/>
    </location>
</feature>
<protein>
    <recommendedName>
        <fullName evidence="3">Carboxylic ester hydrolase</fullName>
        <ecNumber evidence="3">3.1.1.-</ecNumber>
    </recommendedName>
</protein>
<dbReference type="InterPro" id="IPR050309">
    <property type="entry name" value="Type-B_Carboxylest/Lipase"/>
</dbReference>
<reference evidence="5 6" key="1">
    <citation type="submission" date="2019-12" db="EMBL/GenBank/DDBJ databases">
        <title>Novel species isolated from a subtropical stream in China.</title>
        <authorList>
            <person name="Lu H."/>
        </authorList>
    </citation>
    <scope>NUCLEOTIDE SEQUENCE [LARGE SCALE GENOMIC DNA]</scope>
    <source>
        <strain evidence="5 6">FT134W</strain>
    </source>
</reference>
<comment type="similarity">
    <text evidence="1 3">Belongs to the type-B carboxylesterase/lipase family.</text>
</comment>
<dbReference type="InterPro" id="IPR002018">
    <property type="entry name" value="CarbesteraseB"/>
</dbReference>
<dbReference type="Gene3D" id="3.40.50.1820">
    <property type="entry name" value="alpha/beta hydrolase"/>
    <property type="match status" value="1"/>
</dbReference>
<dbReference type="EMBL" id="WWCR01000007">
    <property type="protein sequence ID" value="MYM72404.1"/>
    <property type="molecule type" value="Genomic_DNA"/>
</dbReference>
<dbReference type="InterPro" id="IPR019826">
    <property type="entry name" value="Carboxylesterase_B_AS"/>
</dbReference>
<dbReference type="Pfam" id="PF00135">
    <property type="entry name" value="COesterase"/>
    <property type="match status" value="1"/>
</dbReference>
<dbReference type="Proteomes" id="UP000469734">
    <property type="component" value="Unassembled WGS sequence"/>
</dbReference>
<accession>A0A7X4H1A2</accession>
<dbReference type="RefSeq" id="WP_161049899.1">
    <property type="nucleotide sequence ID" value="NZ_WWCR01000007.1"/>
</dbReference>
<name>A0A7X4H1A2_9BURK</name>
<evidence type="ECO:0000256" key="3">
    <source>
        <dbReference type="RuleBase" id="RU361235"/>
    </source>
</evidence>
<evidence type="ECO:0000313" key="6">
    <source>
        <dbReference type="Proteomes" id="UP000469734"/>
    </source>
</evidence>
<dbReference type="GO" id="GO:0016787">
    <property type="term" value="F:hydrolase activity"/>
    <property type="evidence" value="ECO:0007669"/>
    <property type="project" value="UniProtKB-KW"/>
</dbReference>
<dbReference type="SUPFAM" id="SSF53474">
    <property type="entry name" value="alpha/beta-Hydrolases"/>
    <property type="match status" value="1"/>
</dbReference>
<dbReference type="PANTHER" id="PTHR11559">
    <property type="entry name" value="CARBOXYLESTERASE"/>
    <property type="match status" value="1"/>
</dbReference>
<sequence>MKKATLLLLSSTVFALSAHAAPKTSTATGAVEGVAEASGVTAYKGIPYAAAPVGKLRWKAPQPAAKWEGTRKADHFGARCMQLPLFSDMVFRSDGVSEDCLFLNVWTPAKSAKEKLPVLVYFYGGGFAAGDGSEPRYDGESMAAKGVVTLTVNYRLNVFGFLAHPELSKESPHHASGNYGLMDQAAALLWVKKNIAAFGGDPKRVTIAGESAGSFSVSAQMINPQSKGLFAGAIGESGSLLGLMAPAPLAAAEQTGAGFAQSIGAPTLAQLRALPADQLLDSLKKPGPWFSAVQDGYVIPRSPVAMYAAGEQAKVPLLAGWNSYEGHYKQILGEAEPTSENFAAALQKLYGDQAAAAQQAYSGDVKQAATELASDRFIAYGTWKWIDSHARTSGKPTYRYYYTHPRPGQEGAGHSVEIEYALGNLAGNKVYAWSAEDYALSAQMQTYFANFIKTGNPNGAGLPEWPQASAGAGSRLMQLDVVSKTITAGDDAHYQFQESQAKR</sequence>
<dbReference type="EC" id="3.1.1.-" evidence="3"/>